<gene>
    <name evidence="2" type="ORF">Adt_42812</name>
</gene>
<protein>
    <submittedName>
        <fullName evidence="2">Uncharacterized protein</fullName>
    </submittedName>
</protein>
<evidence type="ECO:0000313" key="2">
    <source>
        <dbReference type="EMBL" id="KAL2466961.1"/>
    </source>
</evidence>
<comment type="caution">
    <text evidence="2">The sequence shown here is derived from an EMBL/GenBank/DDBJ whole genome shotgun (WGS) entry which is preliminary data.</text>
</comment>
<accession>A0ABD1PWQ1</accession>
<evidence type="ECO:0000256" key="1">
    <source>
        <dbReference type="SAM" id="MobiDB-lite"/>
    </source>
</evidence>
<sequence length="105" mass="11764">MGEGRKEEVVKISTNALAAQIYAIREEEPETMPAEVSNIVNQFPDVFSEPKGLPPPSTHDHHIPLKEGAQPFKIEPYMSYCVENKGGENGLRNDGEWYHPSNSKQ</sequence>
<evidence type="ECO:0000313" key="3">
    <source>
        <dbReference type="Proteomes" id="UP001604336"/>
    </source>
</evidence>
<keyword evidence="3" id="KW-1185">Reference proteome</keyword>
<feature type="region of interest" description="Disordered" evidence="1">
    <location>
        <begin position="85"/>
        <end position="105"/>
    </location>
</feature>
<proteinExistence type="predicted"/>
<dbReference type="EMBL" id="JBFOLK010000013">
    <property type="protein sequence ID" value="KAL2466961.1"/>
    <property type="molecule type" value="Genomic_DNA"/>
</dbReference>
<reference evidence="3" key="1">
    <citation type="submission" date="2024-07" db="EMBL/GenBank/DDBJ databases">
        <title>Two chromosome-level genome assemblies of Korean endemic species Abeliophyllum distichum and Forsythia ovata (Oleaceae).</title>
        <authorList>
            <person name="Jang H."/>
        </authorList>
    </citation>
    <scope>NUCLEOTIDE SEQUENCE [LARGE SCALE GENOMIC DNA]</scope>
</reference>
<organism evidence="2 3">
    <name type="scientific">Abeliophyllum distichum</name>
    <dbReference type="NCBI Taxonomy" id="126358"/>
    <lineage>
        <taxon>Eukaryota</taxon>
        <taxon>Viridiplantae</taxon>
        <taxon>Streptophyta</taxon>
        <taxon>Embryophyta</taxon>
        <taxon>Tracheophyta</taxon>
        <taxon>Spermatophyta</taxon>
        <taxon>Magnoliopsida</taxon>
        <taxon>eudicotyledons</taxon>
        <taxon>Gunneridae</taxon>
        <taxon>Pentapetalae</taxon>
        <taxon>asterids</taxon>
        <taxon>lamiids</taxon>
        <taxon>Lamiales</taxon>
        <taxon>Oleaceae</taxon>
        <taxon>Forsythieae</taxon>
        <taxon>Abeliophyllum</taxon>
    </lineage>
</organism>
<dbReference type="Proteomes" id="UP001604336">
    <property type="component" value="Unassembled WGS sequence"/>
</dbReference>
<dbReference type="AlphaFoldDB" id="A0ABD1PWQ1"/>
<name>A0ABD1PWQ1_9LAMI</name>